<evidence type="ECO:0000256" key="5">
    <source>
        <dbReference type="ARBA" id="ARBA00040603"/>
    </source>
</evidence>
<dbReference type="Pfam" id="PF01408">
    <property type="entry name" value="GFO_IDH_MocA"/>
    <property type="match status" value="1"/>
</dbReference>
<protein>
    <recommendedName>
        <fullName evidence="5">Trans-1,2-dihydrobenzene-1,2-diol dehydrogenase</fullName>
        <ecNumber evidence="4">1.1.1.179</ecNumber>
        <ecNumber evidence="3">1.3.1.20</ecNumber>
    </recommendedName>
    <alternativeName>
        <fullName evidence="8">D-xylose 1-dehydrogenase</fullName>
    </alternativeName>
    <alternativeName>
        <fullName evidence="7">D-xylose-NADP dehydrogenase</fullName>
    </alternativeName>
    <alternativeName>
        <fullName evidence="6">Dimeric dihydrodiol dehydrogenase</fullName>
    </alternativeName>
</protein>
<dbReference type="PANTHER" id="PTHR22604">
    <property type="entry name" value="OXIDOREDUCTASES"/>
    <property type="match status" value="1"/>
</dbReference>
<dbReference type="GO" id="GO:0000166">
    <property type="term" value="F:nucleotide binding"/>
    <property type="evidence" value="ECO:0007669"/>
    <property type="project" value="InterPro"/>
</dbReference>
<dbReference type="Proteomes" id="UP000887013">
    <property type="component" value="Unassembled WGS sequence"/>
</dbReference>
<evidence type="ECO:0000256" key="3">
    <source>
        <dbReference type="ARBA" id="ARBA00038853"/>
    </source>
</evidence>
<dbReference type="InterPro" id="IPR036291">
    <property type="entry name" value="NAD(P)-bd_dom_sf"/>
</dbReference>
<evidence type="ECO:0000259" key="12">
    <source>
        <dbReference type="Pfam" id="PF22725"/>
    </source>
</evidence>
<evidence type="ECO:0000256" key="1">
    <source>
        <dbReference type="ARBA" id="ARBA00010928"/>
    </source>
</evidence>
<keyword evidence="14" id="KW-1185">Reference proteome</keyword>
<feature type="domain" description="Gfo/Idh/MocA-like oxidoreductase N-terminal" evidence="11">
    <location>
        <begin position="39"/>
        <end position="156"/>
    </location>
</feature>
<accession>A0A8X6MLA4</accession>
<proteinExistence type="inferred from homology"/>
<dbReference type="Gene3D" id="3.30.360.10">
    <property type="entry name" value="Dihydrodipicolinate Reductase, domain 2"/>
    <property type="match status" value="1"/>
</dbReference>
<evidence type="ECO:0000256" key="4">
    <source>
        <dbReference type="ARBA" id="ARBA00038984"/>
    </source>
</evidence>
<reference evidence="13" key="1">
    <citation type="submission" date="2020-08" db="EMBL/GenBank/DDBJ databases">
        <title>Multicomponent nature underlies the extraordinary mechanical properties of spider dragline silk.</title>
        <authorList>
            <person name="Kono N."/>
            <person name="Nakamura H."/>
            <person name="Mori M."/>
            <person name="Yoshida Y."/>
            <person name="Ohtoshi R."/>
            <person name="Malay A.D."/>
            <person name="Moran D.A.P."/>
            <person name="Tomita M."/>
            <person name="Numata K."/>
            <person name="Arakawa K."/>
        </authorList>
    </citation>
    <scope>NUCLEOTIDE SEQUENCE</scope>
</reference>
<comment type="similarity">
    <text evidence="1">Belongs to the Gfo/Idh/MocA family.</text>
</comment>
<evidence type="ECO:0000313" key="13">
    <source>
        <dbReference type="EMBL" id="GFS62070.1"/>
    </source>
</evidence>
<comment type="caution">
    <text evidence="13">The sequence shown here is derived from an EMBL/GenBank/DDBJ whole genome shotgun (WGS) entry which is preliminary data.</text>
</comment>
<dbReference type="EMBL" id="BMAW01047655">
    <property type="protein sequence ID" value="GFS62070.1"/>
    <property type="molecule type" value="Genomic_DNA"/>
</dbReference>
<gene>
    <name evidence="13" type="primary">dhdh</name>
    <name evidence="13" type="ORF">NPIL_422801</name>
</gene>
<dbReference type="EC" id="1.3.1.20" evidence="3"/>
<organism evidence="13 14">
    <name type="scientific">Nephila pilipes</name>
    <name type="common">Giant wood spider</name>
    <name type="synonym">Nephila maculata</name>
    <dbReference type="NCBI Taxonomy" id="299642"/>
    <lineage>
        <taxon>Eukaryota</taxon>
        <taxon>Metazoa</taxon>
        <taxon>Ecdysozoa</taxon>
        <taxon>Arthropoda</taxon>
        <taxon>Chelicerata</taxon>
        <taxon>Arachnida</taxon>
        <taxon>Araneae</taxon>
        <taxon>Araneomorphae</taxon>
        <taxon>Entelegynae</taxon>
        <taxon>Araneoidea</taxon>
        <taxon>Nephilidae</taxon>
        <taxon>Nephila</taxon>
    </lineage>
</organism>
<dbReference type="SUPFAM" id="SSF55347">
    <property type="entry name" value="Glyceraldehyde-3-phosphate dehydrogenase-like, C-terminal domain"/>
    <property type="match status" value="1"/>
</dbReference>
<evidence type="ECO:0000256" key="6">
    <source>
        <dbReference type="ARBA" id="ARBA00042926"/>
    </source>
</evidence>
<dbReference type="Pfam" id="PF22725">
    <property type="entry name" value="GFO_IDH_MocA_C3"/>
    <property type="match status" value="1"/>
</dbReference>
<evidence type="ECO:0000259" key="11">
    <source>
        <dbReference type="Pfam" id="PF01408"/>
    </source>
</evidence>
<dbReference type="InterPro" id="IPR055170">
    <property type="entry name" value="GFO_IDH_MocA-like_dom"/>
</dbReference>
<evidence type="ECO:0000256" key="8">
    <source>
        <dbReference type="ARBA" id="ARBA00043025"/>
    </source>
</evidence>
<evidence type="ECO:0000256" key="2">
    <source>
        <dbReference type="ARBA" id="ARBA00023002"/>
    </source>
</evidence>
<feature type="domain" description="GFO/IDH/MocA-like oxidoreductase" evidence="12">
    <location>
        <begin position="170"/>
        <end position="282"/>
    </location>
</feature>
<keyword evidence="2" id="KW-0560">Oxidoreductase</keyword>
<name>A0A8X6MLA4_NEPPI</name>
<sequence length="370" mass="41251">MSCLFINLVKNLPENKNIIQLFPNRTSLGKASLIIMATKWGVASAGKISNDFVAAVRGMGSNEHEFLAIAARNLLSAESFASRHHIPKAYGSYEELAIDKEVEVVYIGCINSQHYSLAKLMMENGKHVLLEKPMTLSWKQTKTLSEISRKHNRFLMEALWSRFLPSYDFLMKLVQEGYIGDVIHVDANLGISMLYRERIVTRALGGGTILDLSIYPLNAVSMIYSNEKPEKITAVGHLNDDGIDISMTCSLKFSNNRTATVTTSGIAELPCHIIIVGTKGQIKVPNPMYVATKIETMDKVYDFPLPEPAIPTNYPNSTGLKYEAIEVRKCLQNGLIESSVMPLKDSEMLAEIMDEIRRQLGVVYPDEDSI</sequence>
<comment type="catalytic activity">
    <reaction evidence="10">
        <text>D-xylose + NADP(+) = D-xylono-1,5-lactone + NADPH + H(+)</text>
        <dbReference type="Rhea" id="RHEA:22000"/>
        <dbReference type="ChEBI" id="CHEBI:15378"/>
        <dbReference type="ChEBI" id="CHEBI:15867"/>
        <dbReference type="ChEBI" id="CHEBI:53455"/>
        <dbReference type="ChEBI" id="CHEBI:57783"/>
        <dbReference type="ChEBI" id="CHEBI:58349"/>
        <dbReference type="EC" id="1.1.1.179"/>
    </reaction>
</comment>
<dbReference type="GO" id="GO:0047115">
    <property type="term" value="F:trans-1,2-dihydrobenzene-1,2-diol dehydrogenase activity"/>
    <property type="evidence" value="ECO:0007669"/>
    <property type="project" value="UniProtKB-EC"/>
</dbReference>
<evidence type="ECO:0000256" key="7">
    <source>
        <dbReference type="ARBA" id="ARBA00042988"/>
    </source>
</evidence>
<dbReference type="PANTHER" id="PTHR22604:SF105">
    <property type="entry name" value="TRANS-1,2-DIHYDROBENZENE-1,2-DIOL DEHYDROGENASE"/>
    <property type="match status" value="1"/>
</dbReference>
<evidence type="ECO:0000313" key="14">
    <source>
        <dbReference type="Proteomes" id="UP000887013"/>
    </source>
</evidence>
<dbReference type="GO" id="GO:0047837">
    <property type="term" value="F:D-xylose 1-dehydrogenase (NADP+) activity"/>
    <property type="evidence" value="ECO:0007669"/>
    <property type="project" value="UniProtKB-EC"/>
</dbReference>
<evidence type="ECO:0000256" key="10">
    <source>
        <dbReference type="ARBA" id="ARBA00049233"/>
    </source>
</evidence>
<dbReference type="InterPro" id="IPR050984">
    <property type="entry name" value="Gfo/Idh/MocA_domain"/>
</dbReference>
<dbReference type="InterPro" id="IPR000683">
    <property type="entry name" value="Gfo/Idh/MocA-like_OxRdtase_N"/>
</dbReference>
<dbReference type="AlphaFoldDB" id="A0A8X6MLA4"/>
<evidence type="ECO:0000256" key="9">
    <source>
        <dbReference type="ARBA" id="ARBA00047423"/>
    </source>
</evidence>
<dbReference type="EC" id="1.1.1.179" evidence="4"/>
<comment type="catalytic activity">
    <reaction evidence="9">
        <text>(1R,2R)-1,2-dihydrobenzene-1,2-diol + NADP(+) = catechol + NADPH + H(+)</text>
        <dbReference type="Rhea" id="RHEA:16729"/>
        <dbReference type="ChEBI" id="CHEBI:10702"/>
        <dbReference type="ChEBI" id="CHEBI:15378"/>
        <dbReference type="ChEBI" id="CHEBI:18135"/>
        <dbReference type="ChEBI" id="CHEBI:57783"/>
        <dbReference type="ChEBI" id="CHEBI:58349"/>
        <dbReference type="EC" id="1.3.1.20"/>
    </reaction>
</comment>
<dbReference type="Gene3D" id="3.40.50.720">
    <property type="entry name" value="NAD(P)-binding Rossmann-like Domain"/>
    <property type="match status" value="1"/>
</dbReference>
<dbReference type="SUPFAM" id="SSF51735">
    <property type="entry name" value="NAD(P)-binding Rossmann-fold domains"/>
    <property type="match status" value="1"/>
</dbReference>
<dbReference type="OrthoDB" id="2129491at2759"/>